<evidence type="ECO:0000313" key="1">
    <source>
        <dbReference type="EMBL" id="UYM15698.1"/>
    </source>
</evidence>
<keyword evidence="2" id="KW-1185">Reference proteome</keyword>
<dbReference type="EMBL" id="CP103300">
    <property type="protein sequence ID" value="UYM15698.1"/>
    <property type="molecule type" value="Genomic_DNA"/>
</dbReference>
<dbReference type="Pfam" id="PF19891">
    <property type="entry name" value="DUF6364"/>
    <property type="match status" value="1"/>
</dbReference>
<accession>A0ABY6GSF8</accession>
<protein>
    <submittedName>
        <fullName evidence="1">DUF6364 family protein</fullName>
    </submittedName>
</protein>
<organism evidence="1 2">
    <name type="scientific">Endozoicomonas euniceicola</name>
    <dbReference type="NCBI Taxonomy" id="1234143"/>
    <lineage>
        <taxon>Bacteria</taxon>
        <taxon>Pseudomonadati</taxon>
        <taxon>Pseudomonadota</taxon>
        <taxon>Gammaproteobacteria</taxon>
        <taxon>Oceanospirillales</taxon>
        <taxon>Endozoicomonadaceae</taxon>
        <taxon>Endozoicomonas</taxon>
    </lineage>
</organism>
<gene>
    <name evidence="1" type="ORF">NX720_23185</name>
</gene>
<name>A0ABY6GSF8_9GAMM</name>
<reference evidence="1" key="1">
    <citation type="submission" date="2022-10" db="EMBL/GenBank/DDBJ databases">
        <title>Completed Genome Sequence of two octocoral isolated bacterium, Endozoicomonas euniceicola EF212T and Endozoicomonas gorgoniicola PS125T.</title>
        <authorList>
            <person name="Chiou Y.-J."/>
            <person name="Chen Y.-H."/>
        </authorList>
    </citation>
    <scope>NUCLEOTIDE SEQUENCE</scope>
    <source>
        <strain evidence="1">EF212</strain>
    </source>
</reference>
<evidence type="ECO:0000313" key="2">
    <source>
        <dbReference type="Proteomes" id="UP001163255"/>
    </source>
</evidence>
<proteinExistence type="predicted"/>
<sequence>MSKLILTINPEVIRQARAYAASQQLSLSKLVENYLKSLPLEPGQNELKLTSTTAELAGIIDEKELDNIDSYTDHLREKY</sequence>
<dbReference type="RefSeq" id="WP_262597848.1">
    <property type="nucleotide sequence ID" value="NZ_CP103300.1"/>
</dbReference>
<dbReference type="InterPro" id="IPR045944">
    <property type="entry name" value="DUF6364"/>
</dbReference>
<dbReference type="Proteomes" id="UP001163255">
    <property type="component" value="Chromosome"/>
</dbReference>